<evidence type="ECO:0000313" key="6">
    <source>
        <dbReference type="Proteomes" id="UP000664349"/>
    </source>
</evidence>
<dbReference type="InterPro" id="IPR036693">
    <property type="entry name" value="TF_LuxR_autoind-bd_dom_sf"/>
</dbReference>
<dbReference type="SUPFAM" id="SSF75516">
    <property type="entry name" value="Pheromone-binding domain of LuxR-like quorum-sensing transcription factors"/>
    <property type="match status" value="1"/>
</dbReference>
<evidence type="ECO:0000256" key="1">
    <source>
        <dbReference type="ARBA" id="ARBA00023015"/>
    </source>
</evidence>
<evidence type="ECO:0000256" key="2">
    <source>
        <dbReference type="ARBA" id="ARBA00023125"/>
    </source>
</evidence>
<evidence type="ECO:0000256" key="3">
    <source>
        <dbReference type="ARBA" id="ARBA00023163"/>
    </source>
</evidence>
<keyword evidence="1" id="KW-0805">Transcription regulation</keyword>
<dbReference type="Proteomes" id="UP000664349">
    <property type="component" value="Unassembled WGS sequence"/>
</dbReference>
<dbReference type="InterPro" id="IPR005143">
    <property type="entry name" value="TF_LuxR_autoind-bd_dom"/>
</dbReference>
<proteinExistence type="predicted"/>
<name>A0ABS3GNH3_9NEIS</name>
<dbReference type="Gene3D" id="3.30.450.80">
    <property type="entry name" value="Transcription factor LuxR-like, autoinducer-binding domain"/>
    <property type="match status" value="1"/>
</dbReference>
<comment type="caution">
    <text evidence="5">The sequence shown here is derived from an EMBL/GenBank/DDBJ whole genome shotgun (WGS) entry which is preliminary data.</text>
</comment>
<dbReference type="Pfam" id="PF03472">
    <property type="entry name" value="Autoind_bind"/>
    <property type="match status" value="1"/>
</dbReference>
<gene>
    <name evidence="5" type="ORF">J1C50_13695</name>
</gene>
<sequence>MQITLSNLPEAIELFRNRAGAAVHDTAVLRRLLIRVKTKDDLAAALSLVRVTTGGAPLILVAFFGDDGFDEGMHINLGWPAAWLDQYAAARFDTVDPVALGPAGIVFPWSPLLLGMKPRTPLEERFHRGVLASGLTHGLSYKAAWPDCRLILSLIGEEVETQRPARELLEILMPDLADVAYRVFASNRLLAKMTVNQRMIINLILNQGLTQRQAALQLNMSLNGLRYSLDQLKAEYGCTRMEQLMFKLGAGENS</sequence>
<dbReference type="EMBL" id="JAFLRD010000010">
    <property type="protein sequence ID" value="MBO0416562.1"/>
    <property type="molecule type" value="Genomic_DNA"/>
</dbReference>
<keyword evidence="2" id="KW-0238">DNA-binding</keyword>
<evidence type="ECO:0000313" key="5">
    <source>
        <dbReference type="EMBL" id="MBO0416562.1"/>
    </source>
</evidence>
<evidence type="ECO:0000259" key="4">
    <source>
        <dbReference type="Pfam" id="PF03472"/>
    </source>
</evidence>
<feature type="domain" description="Transcription factor LuxR-like autoinducer-binding" evidence="4">
    <location>
        <begin position="74"/>
        <end position="163"/>
    </location>
</feature>
<keyword evidence="3" id="KW-0804">Transcription</keyword>
<protein>
    <submittedName>
        <fullName evidence="5">Autoinducer binding domain-containing protein</fullName>
    </submittedName>
</protein>
<accession>A0ABS3GNH3</accession>
<keyword evidence="6" id="KW-1185">Reference proteome</keyword>
<organism evidence="5 6">
    <name type="scientific">Chromobacterium haemolyticum</name>
    <dbReference type="NCBI Taxonomy" id="394935"/>
    <lineage>
        <taxon>Bacteria</taxon>
        <taxon>Pseudomonadati</taxon>
        <taxon>Pseudomonadota</taxon>
        <taxon>Betaproteobacteria</taxon>
        <taxon>Neisseriales</taxon>
        <taxon>Chromobacteriaceae</taxon>
        <taxon>Chromobacterium</taxon>
    </lineage>
</organism>
<reference evidence="5 6" key="1">
    <citation type="submission" date="2021-03" db="EMBL/GenBank/DDBJ databases">
        <title>First Case of infection caused by Chromobacterium haemolyticum derived from water in China.</title>
        <authorList>
            <person name="Chen J."/>
            <person name="Liu C."/>
        </authorList>
    </citation>
    <scope>NUCLEOTIDE SEQUENCE [LARGE SCALE GENOMIC DNA]</scope>
    <source>
        <strain evidence="5 6">WJ-5</strain>
    </source>
</reference>
<dbReference type="RefSeq" id="WP_200122842.1">
    <property type="nucleotide sequence ID" value="NZ_JAEILV010000009.1"/>
</dbReference>